<dbReference type="Proteomes" id="UP000075221">
    <property type="component" value="Chromosome"/>
</dbReference>
<dbReference type="EMBL" id="CP014352">
    <property type="protein sequence ID" value="AMS05217.1"/>
    <property type="molecule type" value="Genomic_DNA"/>
</dbReference>
<reference evidence="2 4" key="1">
    <citation type="journal article" date="2016" name="Plant Dis.">
        <title>Improved production of propionic acid using genome shuffling.</title>
        <authorList>
            <person name="Luna-Flores C.H."/>
            <person name="Palfreyman R.W."/>
            <person name="Kromer J.O."/>
            <person name="Nielsen L.K."/>
            <person name="Marcellin E."/>
        </authorList>
    </citation>
    <scope>NUCLEOTIDE SEQUENCE [LARGE SCALE GENOMIC DNA]</scope>
    <source>
        <strain evidence="2 4">F3E8</strain>
    </source>
</reference>
<dbReference type="PANTHER" id="PTHR38567">
    <property type="entry name" value="DUF4291 DOMAIN-CONTAINING PROTEIN"/>
    <property type="match status" value="1"/>
</dbReference>
<dbReference type="Proteomes" id="UP000178666">
    <property type="component" value="Chromosome"/>
</dbReference>
<dbReference type="InterPro" id="IPR025633">
    <property type="entry name" value="DUF4291"/>
</dbReference>
<evidence type="ECO:0000313" key="1">
    <source>
        <dbReference type="EMBL" id="AMS05217.1"/>
    </source>
</evidence>
<dbReference type="KEGG" id="aaci:ASQ49_08350"/>
<evidence type="ECO:0000313" key="4">
    <source>
        <dbReference type="Proteomes" id="UP000178666"/>
    </source>
</evidence>
<proteinExistence type="predicted"/>
<reference evidence="1 3" key="2">
    <citation type="submission" date="2016-02" db="EMBL/GenBank/DDBJ databases">
        <title>Complete Genome Sequence of Propionibacterium acidipropionici ATCC 55737.</title>
        <authorList>
            <person name="Luna Flores C.H."/>
            <person name="Nielsen L.K."/>
            <person name="Marcellin E."/>
        </authorList>
    </citation>
    <scope>NUCLEOTIDE SEQUENCE [LARGE SCALE GENOMIC DNA]</scope>
    <source>
        <strain evidence="1 3">ATCC 55737</strain>
    </source>
</reference>
<dbReference type="EMBL" id="CP015970">
    <property type="protein sequence ID" value="AOZ46697.1"/>
    <property type="molecule type" value="Genomic_DNA"/>
</dbReference>
<dbReference type="AlphaFoldDB" id="A0A142KGH9"/>
<dbReference type="RefSeq" id="WP_015071407.1">
    <property type="nucleotide sequence ID" value="NZ_CP015970.1"/>
</dbReference>
<evidence type="ECO:0000313" key="2">
    <source>
        <dbReference type="EMBL" id="AOZ46697.1"/>
    </source>
</evidence>
<accession>A0A142KGH9</accession>
<dbReference type="OrthoDB" id="65842at2"/>
<dbReference type="PANTHER" id="PTHR38567:SF1">
    <property type="entry name" value="DUF4291 DOMAIN-CONTAINING PROTEIN"/>
    <property type="match status" value="1"/>
</dbReference>
<name>A0A142KGH9_9ACTN</name>
<evidence type="ECO:0000313" key="3">
    <source>
        <dbReference type="Proteomes" id="UP000075221"/>
    </source>
</evidence>
<sequence length="156" mass="18096">MDLARPRPYRQVRALFDDETVTVYQTYSSSIAGPAVEAQTFVAPFKTDRMSWIKPSFLWMMYRSGRATTAHKEYDHRYANGMTLTTIKVSPEVRDLLKEQATAEHRTLGEHLRYLASLADKQKRFERLRAEIDATPADDLASYRQETTWWESAQDA</sequence>
<organism evidence="1 3">
    <name type="scientific">Acidipropionibacterium acidipropionici</name>
    <dbReference type="NCBI Taxonomy" id="1748"/>
    <lineage>
        <taxon>Bacteria</taxon>
        <taxon>Bacillati</taxon>
        <taxon>Actinomycetota</taxon>
        <taxon>Actinomycetes</taxon>
        <taxon>Propionibacteriales</taxon>
        <taxon>Propionibacteriaceae</taxon>
        <taxon>Acidipropionibacterium</taxon>
    </lineage>
</organism>
<keyword evidence="4" id="KW-1185">Reference proteome</keyword>
<protein>
    <submittedName>
        <fullName evidence="1">Uncharacterized protein</fullName>
    </submittedName>
</protein>
<gene>
    <name evidence="2" type="ORF">A8L58_08260</name>
    <name evidence="1" type="ORF">AXH35_06795</name>
</gene>
<dbReference type="Pfam" id="PF14124">
    <property type="entry name" value="DUF4291"/>
    <property type="match status" value="1"/>
</dbReference>